<dbReference type="GO" id="GO:0046872">
    <property type="term" value="F:metal ion binding"/>
    <property type="evidence" value="ECO:0007669"/>
    <property type="project" value="UniProtKB-KW"/>
</dbReference>
<dbReference type="PANTHER" id="PTHR48085">
    <property type="entry name" value="CADMIUM/ZINC-TRANSPORTING ATPASE HMA2-RELATED"/>
    <property type="match status" value="1"/>
</dbReference>
<dbReference type="NCBIfam" id="TIGR01525">
    <property type="entry name" value="ATPase-IB_hvy"/>
    <property type="match status" value="1"/>
</dbReference>
<evidence type="ECO:0000256" key="5">
    <source>
        <dbReference type="ARBA" id="ARBA00022967"/>
    </source>
</evidence>
<dbReference type="GO" id="GO:0019829">
    <property type="term" value="F:ATPase-coupled monoatomic cation transmembrane transporter activity"/>
    <property type="evidence" value="ECO:0007669"/>
    <property type="project" value="InterPro"/>
</dbReference>
<evidence type="ECO:0000259" key="9">
    <source>
        <dbReference type="Pfam" id="PF00122"/>
    </source>
</evidence>
<evidence type="ECO:0000256" key="4">
    <source>
        <dbReference type="ARBA" id="ARBA00022723"/>
    </source>
</evidence>
<evidence type="ECO:0000313" key="10">
    <source>
        <dbReference type="EMBL" id="SNC62393.1"/>
    </source>
</evidence>
<reference evidence="10 11" key="1">
    <citation type="submission" date="2017-06" db="EMBL/GenBank/DDBJ databases">
        <authorList>
            <person name="Kim H.J."/>
            <person name="Triplett B.A."/>
        </authorList>
    </citation>
    <scope>NUCLEOTIDE SEQUENCE [LARGE SCALE GENOMIC DNA]</scope>
    <source>
        <strain evidence="10 11">DSM 22179</strain>
    </source>
</reference>
<protein>
    <submittedName>
        <fullName evidence="10">Cd2+/Zn2+-exporting ATPase</fullName>
    </submittedName>
</protein>
<dbReference type="EMBL" id="FYEZ01000001">
    <property type="protein sequence ID" value="SNC62393.1"/>
    <property type="molecule type" value="Genomic_DNA"/>
</dbReference>
<dbReference type="InterPro" id="IPR023299">
    <property type="entry name" value="ATPase_P-typ_cyto_dom_N"/>
</dbReference>
<dbReference type="NCBIfam" id="TIGR01494">
    <property type="entry name" value="ATPase_P-type"/>
    <property type="match status" value="1"/>
</dbReference>
<keyword evidence="8" id="KW-1003">Cell membrane</keyword>
<name>A0A212T8K8_9MICO</name>
<comment type="subcellular location">
    <subcellularLocation>
        <location evidence="1">Cell membrane</location>
        <topology evidence="1">Multi-pass membrane protein</topology>
    </subcellularLocation>
</comment>
<dbReference type="PROSITE" id="PS01229">
    <property type="entry name" value="COF_2"/>
    <property type="match status" value="1"/>
</dbReference>
<dbReference type="FunFam" id="2.70.150.10:FF:000002">
    <property type="entry name" value="Copper-transporting ATPase 1, putative"/>
    <property type="match status" value="1"/>
</dbReference>
<dbReference type="Gene3D" id="3.40.1110.10">
    <property type="entry name" value="Calcium-transporting ATPase, cytoplasmic domain N"/>
    <property type="match status" value="1"/>
</dbReference>
<evidence type="ECO:0000256" key="1">
    <source>
        <dbReference type="ARBA" id="ARBA00004651"/>
    </source>
</evidence>
<dbReference type="InterPro" id="IPR051014">
    <property type="entry name" value="Cation_Transport_ATPase_IB"/>
</dbReference>
<dbReference type="InterPro" id="IPR059000">
    <property type="entry name" value="ATPase_P-type_domA"/>
</dbReference>
<evidence type="ECO:0000256" key="3">
    <source>
        <dbReference type="ARBA" id="ARBA00022692"/>
    </source>
</evidence>
<feature type="transmembrane region" description="Helical" evidence="8">
    <location>
        <begin position="263"/>
        <end position="289"/>
    </location>
</feature>
<keyword evidence="8" id="KW-0547">Nucleotide-binding</keyword>
<dbReference type="Gene3D" id="3.40.50.1000">
    <property type="entry name" value="HAD superfamily/HAD-like"/>
    <property type="match status" value="1"/>
</dbReference>
<dbReference type="Proteomes" id="UP000198122">
    <property type="component" value="Unassembled WGS sequence"/>
</dbReference>
<dbReference type="GO" id="GO:0005886">
    <property type="term" value="C:plasma membrane"/>
    <property type="evidence" value="ECO:0007669"/>
    <property type="project" value="UniProtKB-SubCell"/>
</dbReference>
<dbReference type="InterPro" id="IPR044492">
    <property type="entry name" value="P_typ_ATPase_HD_dom"/>
</dbReference>
<feature type="transmembrane region" description="Helical" evidence="8">
    <location>
        <begin position="239"/>
        <end position="257"/>
    </location>
</feature>
<dbReference type="SUPFAM" id="SSF56784">
    <property type="entry name" value="HAD-like"/>
    <property type="match status" value="1"/>
</dbReference>
<evidence type="ECO:0000256" key="8">
    <source>
        <dbReference type="RuleBase" id="RU362081"/>
    </source>
</evidence>
<feature type="transmembrane region" description="Helical" evidence="8">
    <location>
        <begin position="579"/>
        <end position="598"/>
    </location>
</feature>
<keyword evidence="5" id="KW-1278">Translocase</keyword>
<dbReference type="Pfam" id="PF00122">
    <property type="entry name" value="E1-E2_ATPase"/>
    <property type="match status" value="1"/>
</dbReference>
<dbReference type="SFLD" id="SFLDG00002">
    <property type="entry name" value="C1.7:_P-type_atpase_like"/>
    <property type="match status" value="1"/>
</dbReference>
<keyword evidence="4 8" id="KW-0479">Metal-binding</keyword>
<dbReference type="CDD" id="cd02079">
    <property type="entry name" value="P-type_ATPase_HM"/>
    <property type="match status" value="1"/>
</dbReference>
<sequence length="630" mass="65623">MTMTRPPLWRRLEGSPWTIPALAALLVVVSWTLGWSGRDGAADLVMLAAAVVAGHRIALSAVRALLNRVVGIDLLVTVAAVGAVLVDNYWEAAAVTTLFAIGGALEAMTLARTRSALSELVDSAPDMAMVVREGVETEVPAHEVRPDEVVIIKAGGIVPVDGEVFGGRAAVNEASITGESIPVEKTEGDPVYAGTVLTGGHVRARAVSIGAETTLARIIRRVEDAQDAKARTQTFMERFSRWYTPGIVLMALVTGLVTRNVELALTLLVIGCPGALVISIPVALVAGIGRGARSGVLIKGGEHLERAATVDAVALDKTGTLTAGAPELTDVVPVTPGVDREEVLRAAALAEVGSEHPLAEPIVRRARQEGLLVGSPEGDFRPVVGHGIVARVEGRTIAVGKPELGEQAFPGTDATALRELVDELGSRGRTAMAVVRDGEPLGVVAVADTLRPESADVVEQLHRSGVKRVLMLTGDRESVARAVAAEVGDLEVHAGLLPEDKLAIIERLRAEGHRVAMVGDGVNDAPALASADIGIAMGAAGSGLAVETADVALMADRIDRVGDALGLARSTVRVMHQNIVIALVTVALLLAGVFAGGVTMSLGMLVHEASVLVVIVNAMRLLRHEPWGHR</sequence>
<dbReference type="InterPro" id="IPR027256">
    <property type="entry name" value="P-typ_ATPase_IB"/>
</dbReference>
<dbReference type="Gene3D" id="2.70.150.10">
    <property type="entry name" value="Calcium-transporting ATPase, cytoplasmic transduction domain A"/>
    <property type="match status" value="1"/>
</dbReference>
<gene>
    <name evidence="10" type="ORF">SAMN05445756_0683</name>
</gene>
<accession>A0A212T8K8</accession>
<keyword evidence="3 8" id="KW-0812">Transmembrane</keyword>
<comment type="similarity">
    <text evidence="2 8">Belongs to the cation transport ATPase (P-type) (TC 3.A.3) family. Type IB subfamily.</text>
</comment>
<dbReference type="SUPFAM" id="SSF81665">
    <property type="entry name" value="Calcium ATPase, transmembrane domain M"/>
    <property type="match status" value="1"/>
</dbReference>
<evidence type="ECO:0000256" key="6">
    <source>
        <dbReference type="ARBA" id="ARBA00022989"/>
    </source>
</evidence>
<dbReference type="PRINTS" id="PR00119">
    <property type="entry name" value="CATATPASE"/>
</dbReference>
<dbReference type="InterPro" id="IPR018303">
    <property type="entry name" value="ATPase_P-typ_P_site"/>
</dbReference>
<keyword evidence="11" id="KW-1185">Reference proteome</keyword>
<evidence type="ECO:0000256" key="7">
    <source>
        <dbReference type="ARBA" id="ARBA00023136"/>
    </source>
</evidence>
<evidence type="ECO:0000256" key="2">
    <source>
        <dbReference type="ARBA" id="ARBA00006024"/>
    </source>
</evidence>
<dbReference type="SFLD" id="SFLDF00027">
    <property type="entry name" value="p-type_atpase"/>
    <property type="match status" value="1"/>
</dbReference>
<evidence type="ECO:0000313" key="11">
    <source>
        <dbReference type="Proteomes" id="UP000198122"/>
    </source>
</evidence>
<feature type="transmembrane region" description="Helical" evidence="8">
    <location>
        <begin position="92"/>
        <end position="111"/>
    </location>
</feature>
<dbReference type="InterPro" id="IPR023214">
    <property type="entry name" value="HAD_sf"/>
</dbReference>
<dbReference type="InterPro" id="IPR008250">
    <property type="entry name" value="ATPase_P-typ_transduc_dom_A_sf"/>
</dbReference>
<dbReference type="GO" id="GO:0005524">
    <property type="term" value="F:ATP binding"/>
    <property type="evidence" value="ECO:0007669"/>
    <property type="project" value="UniProtKB-UniRule"/>
</dbReference>
<dbReference type="GO" id="GO:0016887">
    <property type="term" value="F:ATP hydrolysis activity"/>
    <property type="evidence" value="ECO:0007669"/>
    <property type="project" value="InterPro"/>
</dbReference>
<organism evidence="10 11">
    <name type="scientific">Kytococcus aerolatus</name>
    <dbReference type="NCBI Taxonomy" id="592308"/>
    <lineage>
        <taxon>Bacteria</taxon>
        <taxon>Bacillati</taxon>
        <taxon>Actinomycetota</taxon>
        <taxon>Actinomycetes</taxon>
        <taxon>Micrococcales</taxon>
        <taxon>Kytococcaceae</taxon>
        <taxon>Kytococcus</taxon>
    </lineage>
</organism>
<dbReference type="AlphaFoldDB" id="A0A212T8K8"/>
<dbReference type="PROSITE" id="PS00154">
    <property type="entry name" value="ATPASE_E1_E2"/>
    <property type="match status" value="1"/>
</dbReference>
<keyword evidence="6 8" id="KW-1133">Transmembrane helix</keyword>
<proteinExistence type="inferred from homology"/>
<dbReference type="InterPro" id="IPR036412">
    <property type="entry name" value="HAD-like_sf"/>
</dbReference>
<feature type="transmembrane region" description="Helical" evidence="8">
    <location>
        <begin position="69"/>
        <end position="86"/>
    </location>
</feature>
<dbReference type="InterPro" id="IPR001757">
    <property type="entry name" value="P_typ_ATPase"/>
</dbReference>
<dbReference type="Pfam" id="PF00702">
    <property type="entry name" value="Hydrolase"/>
    <property type="match status" value="1"/>
</dbReference>
<dbReference type="SFLD" id="SFLDS00003">
    <property type="entry name" value="Haloacid_Dehalogenase"/>
    <property type="match status" value="1"/>
</dbReference>
<feature type="transmembrane region" description="Helical" evidence="8">
    <location>
        <begin position="44"/>
        <end position="62"/>
    </location>
</feature>
<keyword evidence="7 8" id="KW-0472">Membrane</keyword>
<dbReference type="SUPFAM" id="SSF81653">
    <property type="entry name" value="Calcium ATPase, transduction domain A"/>
    <property type="match status" value="1"/>
</dbReference>
<feature type="domain" description="P-type ATPase A" evidence="9">
    <location>
        <begin position="124"/>
        <end position="223"/>
    </location>
</feature>
<dbReference type="PANTHER" id="PTHR48085:SF5">
    <property type="entry name" value="CADMIUM_ZINC-TRANSPORTING ATPASE HMA4-RELATED"/>
    <property type="match status" value="1"/>
</dbReference>
<dbReference type="InterPro" id="IPR023298">
    <property type="entry name" value="ATPase_P-typ_TM_dom_sf"/>
</dbReference>
<keyword evidence="8" id="KW-0067">ATP-binding</keyword>